<keyword evidence="2" id="KW-1133">Transmembrane helix</keyword>
<dbReference type="PANTHER" id="PTHR10845:SF192">
    <property type="entry name" value="DOUBLE HIT, ISOFORM B"/>
    <property type="match status" value="1"/>
</dbReference>
<dbReference type="Gene3D" id="1.10.167.10">
    <property type="entry name" value="Regulator of G-protein Signalling 4, domain 2"/>
    <property type="match status" value="1"/>
</dbReference>
<evidence type="ECO:0000259" key="3">
    <source>
        <dbReference type="PROSITE" id="PS50132"/>
    </source>
</evidence>
<accession>A0AAV7ZVK2</accession>
<evidence type="ECO:0000313" key="5">
    <source>
        <dbReference type="Proteomes" id="UP001146793"/>
    </source>
</evidence>
<dbReference type="EMBL" id="JANTQA010000023">
    <property type="protein sequence ID" value="KAJ3444512.1"/>
    <property type="molecule type" value="Genomic_DNA"/>
</dbReference>
<feature type="transmembrane region" description="Helical" evidence="2">
    <location>
        <begin position="120"/>
        <end position="139"/>
    </location>
</feature>
<reference evidence="4" key="1">
    <citation type="submission" date="2022-08" db="EMBL/GenBank/DDBJ databases">
        <title>Novel sulphate-reducing endosymbionts in the free-living metamonad Anaeramoeba.</title>
        <authorList>
            <person name="Jerlstrom-Hultqvist J."/>
            <person name="Cepicka I."/>
            <person name="Gallot-Lavallee L."/>
            <person name="Salas-Leiva D."/>
            <person name="Curtis B.A."/>
            <person name="Zahonova K."/>
            <person name="Pipaliya S."/>
            <person name="Dacks J."/>
            <person name="Roger A.J."/>
        </authorList>
    </citation>
    <scope>NUCLEOTIDE SEQUENCE</scope>
    <source>
        <strain evidence="4">Busselton2</strain>
    </source>
</reference>
<feature type="transmembrane region" description="Helical" evidence="2">
    <location>
        <begin position="151"/>
        <end position="169"/>
    </location>
</feature>
<feature type="region of interest" description="Disordered" evidence="1">
    <location>
        <begin position="416"/>
        <end position="466"/>
    </location>
</feature>
<keyword evidence="2" id="KW-0812">Transmembrane</keyword>
<dbReference type="Pfam" id="PF00615">
    <property type="entry name" value="RGS"/>
    <property type="match status" value="1"/>
</dbReference>
<evidence type="ECO:0000313" key="4">
    <source>
        <dbReference type="EMBL" id="KAJ3444512.1"/>
    </source>
</evidence>
<protein>
    <submittedName>
        <fullName evidence="4">Regulator of g protein signaling</fullName>
    </submittedName>
</protein>
<feature type="transmembrane region" description="Helical" evidence="2">
    <location>
        <begin position="181"/>
        <end position="203"/>
    </location>
</feature>
<dbReference type="SUPFAM" id="SSF48097">
    <property type="entry name" value="Regulator of G-protein signaling, RGS"/>
    <property type="match status" value="1"/>
</dbReference>
<dbReference type="SMART" id="SM00315">
    <property type="entry name" value="RGS"/>
    <property type="match status" value="1"/>
</dbReference>
<comment type="caution">
    <text evidence="4">The sequence shown here is derived from an EMBL/GenBank/DDBJ whole genome shotgun (WGS) entry which is preliminary data.</text>
</comment>
<dbReference type="Proteomes" id="UP001146793">
    <property type="component" value="Unassembled WGS sequence"/>
</dbReference>
<dbReference type="AlphaFoldDB" id="A0AAV7ZVK2"/>
<gene>
    <name evidence="4" type="ORF">M0812_10368</name>
</gene>
<name>A0AAV7ZVK2_9EUKA</name>
<dbReference type="PROSITE" id="PS50132">
    <property type="entry name" value="RGS"/>
    <property type="match status" value="1"/>
</dbReference>
<organism evidence="4 5">
    <name type="scientific">Anaeramoeba flamelloides</name>
    <dbReference type="NCBI Taxonomy" id="1746091"/>
    <lineage>
        <taxon>Eukaryota</taxon>
        <taxon>Metamonada</taxon>
        <taxon>Anaeramoebidae</taxon>
        <taxon>Anaeramoeba</taxon>
    </lineage>
</organism>
<evidence type="ECO:0000256" key="2">
    <source>
        <dbReference type="SAM" id="Phobius"/>
    </source>
</evidence>
<sequence length="466" mass="54661">MYLEMEKNNLTRKSKEHKILTSQITKQETVNNGDDINDTLGGDENGYYEYLDTLNIDVKVQEVERNFFQKKSRVSEKYISKILTFQFLLYHIILSVVYFLGDIKYIENCDIAFLKWSTLLIYFTVYINTVILIVSIFLIRKIKDNYKIKNEINLTIIAIIIYIIIIYIPHMFEKIDYHLRWPILIFAFPQFLITFGYPIYWTYRFEKNKKKIHFSDLNIENKIKHNINDGGNGVTGTGKENSSEEKFLNIINDTEKVKYWIEYSKKNYSVENILFYISVKSFQLLFRNRKGKKKKNKIKKQKIEMVKSILKNFIRHDSHLLVNLSHSVRNQIIMDCEKLLNLDKNSNNNNNKDGDGDGDGGERVIPKTLFNDALQEITFLMFSDTYPQFLVSGLYFNMVVGVEQIHPDRYLTKNALSNPKITQSKQRKNKTEDNVSNDDIEVPTFNSQSGFSLDGEINTKNNSSID</sequence>
<keyword evidence="2" id="KW-0472">Membrane</keyword>
<dbReference type="PANTHER" id="PTHR10845">
    <property type="entry name" value="REGULATOR OF G PROTEIN SIGNALING"/>
    <property type="match status" value="1"/>
</dbReference>
<proteinExistence type="predicted"/>
<dbReference type="InterPro" id="IPR044926">
    <property type="entry name" value="RGS_subdomain_2"/>
</dbReference>
<feature type="domain" description="RGS" evidence="3">
    <location>
        <begin position="246"/>
        <end position="399"/>
    </location>
</feature>
<feature type="transmembrane region" description="Helical" evidence="2">
    <location>
        <begin position="78"/>
        <end position="100"/>
    </location>
</feature>
<dbReference type="InterPro" id="IPR036305">
    <property type="entry name" value="RGS_sf"/>
</dbReference>
<evidence type="ECO:0000256" key="1">
    <source>
        <dbReference type="SAM" id="MobiDB-lite"/>
    </source>
</evidence>
<dbReference type="InterPro" id="IPR016137">
    <property type="entry name" value="RGS"/>
</dbReference>